<name>A0A5S9F3Y6_UABAM</name>
<dbReference type="GO" id="GO:0005737">
    <property type="term" value="C:cytoplasm"/>
    <property type="evidence" value="ECO:0007669"/>
    <property type="project" value="UniProtKB-SubCell"/>
</dbReference>
<dbReference type="NCBIfam" id="TIGR02433">
    <property type="entry name" value="lysidine_TilS_C"/>
    <property type="match status" value="1"/>
</dbReference>
<dbReference type="SUPFAM" id="SSF52402">
    <property type="entry name" value="Adenine nucleotide alpha hydrolases-like"/>
    <property type="match status" value="1"/>
</dbReference>
<dbReference type="SUPFAM" id="SSF56037">
    <property type="entry name" value="PheT/TilS domain"/>
    <property type="match status" value="1"/>
</dbReference>
<dbReference type="InterPro" id="IPR012795">
    <property type="entry name" value="tRNA_Ile_lys_synt_N"/>
</dbReference>
<dbReference type="PANTHER" id="PTHR43033:SF1">
    <property type="entry name" value="TRNA(ILE)-LYSIDINE SYNTHASE-RELATED"/>
    <property type="match status" value="1"/>
</dbReference>
<keyword evidence="3 8" id="KW-0436">Ligase</keyword>
<keyword evidence="5 8" id="KW-0547">Nucleotide-binding</keyword>
<evidence type="ECO:0000256" key="2">
    <source>
        <dbReference type="ARBA" id="ARBA00022490"/>
    </source>
</evidence>
<comment type="subcellular location">
    <subcellularLocation>
        <location evidence="1 8">Cytoplasm</location>
    </subcellularLocation>
</comment>
<comment type="function">
    <text evidence="8">Ligates lysine onto the cytidine present at position 34 of the AUA codon-specific tRNA(Ile) that contains the anticodon CAU, in an ATP-dependent manner. Cytidine is converted to lysidine, thus changing the amino acid specificity of the tRNA from methionine to isoleucine.</text>
</comment>
<dbReference type="Pfam" id="PF11734">
    <property type="entry name" value="TilS_C"/>
    <property type="match status" value="1"/>
</dbReference>
<dbReference type="GO" id="GO:0005524">
    <property type="term" value="F:ATP binding"/>
    <property type="evidence" value="ECO:0007669"/>
    <property type="project" value="UniProtKB-UniRule"/>
</dbReference>
<evidence type="ECO:0000313" key="10">
    <source>
        <dbReference type="EMBL" id="BBM85237.1"/>
    </source>
</evidence>
<evidence type="ECO:0000313" key="11">
    <source>
        <dbReference type="Proteomes" id="UP000326354"/>
    </source>
</evidence>
<feature type="domain" description="Lysidine-tRNA(Ile) synthetase C-terminal" evidence="9">
    <location>
        <begin position="389"/>
        <end position="462"/>
    </location>
</feature>
<dbReference type="InterPro" id="IPR014729">
    <property type="entry name" value="Rossmann-like_a/b/a_fold"/>
</dbReference>
<comment type="similarity">
    <text evidence="8">Belongs to the tRNA(Ile)-lysidine synthase family.</text>
</comment>
<evidence type="ECO:0000259" key="9">
    <source>
        <dbReference type="SMART" id="SM00977"/>
    </source>
</evidence>
<gene>
    <name evidence="8" type="primary">tilS</name>
    <name evidence="10" type="ORF">UABAM_03600</name>
</gene>
<evidence type="ECO:0000256" key="7">
    <source>
        <dbReference type="ARBA" id="ARBA00048539"/>
    </source>
</evidence>
<keyword evidence="6 8" id="KW-0067">ATP-binding</keyword>
<dbReference type="PANTHER" id="PTHR43033">
    <property type="entry name" value="TRNA(ILE)-LYSIDINE SYNTHASE-RELATED"/>
    <property type="match status" value="1"/>
</dbReference>
<evidence type="ECO:0000256" key="4">
    <source>
        <dbReference type="ARBA" id="ARBA00022694"/>
    </source>
</evidence>
<dbReference type="AlphaFoldDB" id="A0A5S9F3Y6"/>
<sequence length="468" mass="54000">MLSIVKDVIKVNNEHNLIHRGNRIVVAVSGGADSVALLLILLNIRSHYTLNLAIAHLDHGLRENSTKEALYIARLAKTHNLPFYVCCENLLLYGKHAIEERARNARYAFLQKCAVQFKAHSIAVAHHANDQAETILFNIIRGSSVTGLGGMPYKRKIAADSSIQIIRPLLSLQKSQIVDYLATENQQWMEDESNADTRFTRNKIRRDLIPFLQSNFSAKVVPSLNKMAIRCQEIVDFMDQEANKYYDSAVASLCEKKHLDPMIQHTLNFRVFDEKLFAKIPTQIMPFLMKRAMRCMQINTSVNEHHYKMLSKLQEQKTGEIDLSSNVTIHKKPGKIYIYKRNDSSYMSEEFYSKIRTPWGWFVVEGGKENDSFDFFAQWMDKEKIQFPLRVRSWKREDVMKPLGAPGKKKIQKILKDIKLHEPFRDHVPVVVDHNERIVWLVGVCVSHHVRITEKTTEKTVVKCLLNS</sequence>
<keyword evidence="2 8" id="KW-0963">Cytoplasm</keyword>
<evidence type="ECO:0000256" key="8">
    <source>
        <dbReference type="HAMAP-Rule" id="MF_01161"/>
    </source>
</evidence>
<proteinExistence type="inferred from homology"/>
<dbReference type="SMART" id="SM00977">
    <property type="entry name" value="TilS_C"/>
    <property type="match status" value="1"/>
</dbReference>
<dbReference type="Pfam" id="PF01171">
    <property type="entry name" value="ATP_bind_3"/>
    <property type="match status" value="1"/>
</dbReference>
<accession>A0A5S9F3Y6</accession>
<comment type="catalytic activity">
    <reaction evidence="7 8">
        <text>cytidine(34) in tRNA(Ile2) + L-lysine + ATP = lysidine(34) in tRNA(Ile2) + AMP + diphosphate + H(+)</text>
        <dbReference type="Rhea" id="RHEA:43744"/>
        <dbReference type="Rhea" id="RHEA-COMP:10625"/>
        <dbReference type="Rhea" id="RHEA-COMP:10670"/>
        <dbReference type="ChEBI" id="CHEBI:15378"/>
        <dbReference type="ChEBI" id="CHEBI:30616"/>
        <dbReference type="ChEBI" id="CHEBI:32551"/>
        <dbReference type="ChEBI" id="CHEBI:33019"/>
        <dbReference type="ChEBI" id="CHEBI:82748"/>
        <dbReference type="ChEBI" id="CHEBI:83665"/>
        <dbReference type="ChEBI" id="CHEBI:456215"/>
        <dbReference type="EC" id="6.3.4.19"/>
    </reaction>
</comment>
<dbReference type="Proteomes" id="UP000326354">
    <property type="component" value="Chromosome"/>
</dbReference>
<evidence type="ECO:0000256" key="1">
    <source>
        <dbReference type="ARBA" id="ARBA00004496"/>
    </source>
</evidence>
<organism evidence="10 11">
    <name type="scientific">Uabimicrobium amorphum</name>
    <dbReference type="NCBI Taxonomy" id="2596890"/>
    <lineage>
        <taxon>Bacteria</taxon>
        <taxon>Pseudomonadati</taxon>
        <taxon>Planctomycetota</taxon>
        <taxon>Candidatus Uabimicrobiia</taxon>
        <taxon>Candidatus Uabimicrobiales</taxon>
        <taxon>Candidatus Uabimicrobiaceae</taxon>
        <taxon>Candidatus Uabimicrobium</taxon>
    </lineage>
</organism>
<dbReference type="NCBIfam" id="TIGR02432">
    <property type="entry name" value="lysidine_TilS_N"/>
    <property type="match status" value="1"/>
</dbReference>
<feature type="binding site" evidence="8">
    <location>
        <begin position="29"/>
        <end position="34"/>
    </location>
    <ligand>
        <name>ATP</name>
        <dbReference type="ChEBI" id="CHEBI:30616"/>
    </ligand>
</feature>
<evidence type="ECO:0000256" key="5">
    <source>
        <dbReference type="ARBA" id="ARBA00022741"/>
    </source>
</evidence>
<dbReference type="OrthoDB" id="9807403at2"/>
<dbReference type="KEGG" id="uam:UABAM_03600"/>
<dbReference type="GO" id="GO:0032267">
    <property type="term" value="F:tRNA(Ile)-lysidine synthase activity"/>
    <property type="evidence" value="ECO:0007669"/>
    <property type="project" value="UniProtKB-EC"/>
</dbReference>
<dbReference type="HAMAP" id="MF_01161">
    <property type="entry name" value="tRNA_Ile_lys_synt"/>
    <property type="match status" value="1"/>
</dbReference>
<dbReference type="Gene3D" id="3.40.50.620">
    <property type="entry name" value="HUPs"/>
    <property type="match status" value="1"/>
</dbReference>
<dbReference type="InterPro" id="IPR011063">
    <property type="entry name" value="TilS/TtcA_N"/>
</dbReference>
<dbReference type="InterPro" id="IPR012796">
    <property type="entry name" value="Lysidine-tRNA-synth_C"/>
</dbReference>
<protein>
    <recommendedName>
        <fullName evidence="8">tRNA(Ile)-lysidine synthase</fullName>
        <ecNumber evidence="8">6.3.4.19</ecNumber>
    </recommendedName>
    <alternativeName>
        <fullName evidence="8">tRNA(Ile)-2-lysyl-cytidine synthase</fullName>
    </alternativeName>
    <alternativeName>
        <fullName evidence="8">tRNA(Ile)-lysidine synthetase</fullName>
    </alternativeName>
</protein>
<evidence type="ECO:0000256" key="3">
    <source>
        <dbReference type="ARBA" id="ARBA00022598"/>
    </source>
</evidence>
<dbReference type="InterPro" id="IPR012094">
    <property type="entry name" value="tRNA_Ile_lys_synt"/>
</dbReference>
<dbReference type="EC" id="6.3.4.19" evidence="8"/>
<reference evidence="10 11" key="1">
    <citation type="submission" date="2019-08" db="EMBL/GenBank/DDBJ databases">
        <title>Complete genome sequence of Candidatus Uab amorphum.</title>
        <authorList>
            <person name="Shiratori T."/>
            <person name="Suzuki S."/>
            <person name="Kakizawa Y."/>
            <person name="Ishida K."/>
        </authorList>
    </citation>
    <scope>NUCLEOTIDE SEQUENCE [LARGE SCALE GENOMIC DNA]</scope>
    <source>
        <strain evidence="10 11">SRT547</strain>
    </source>
</reference>
<keyword evidence="4 8" id="KW-0819">tRNA processing</keyword>
<dbReference type="GO" id="GO:0006400">
    <property type="term" value="P:tRNA modification"/>
    <property type="evidence" value="ECO:0007669"/>
    <property type="project" value="UniProtKB-UniRule"/>
</dbReference>
<keyword evidence="11" id="KW-1185">Reference proteome</keyword>
<dbReference type="EMBL" id="AP019860">
    <property type="protein sequence ID" value="BBM85237.1"/>
    <property type="molecule type" value="Genomic_DNA"/>
</dbReference>
<dbReference type="CDD" id="cd01992">
    <property type="entry name" value="TilS_N"/>
    <property type="match status" value="1"/>
</dbReference>
<evidence type="ECO:0000256" key="6">
    <source>
        <dbReference type="ARBA" id="ARBA00022840"/>
    </source>
</evidence>
<comment type="domain">
    <text evidence="8">The N-terminal region contains the highly conserved SGGXDS motif, predicted to be a P-loop motif involved in ATP binding.</text>
</comment>